<evidence type="ECO:0000313" key="3">
    <source>
        <dbReference type="Proteomes" id="UP001228049"/>
    </source>
</evidence>
<name>A0AAD9CIT8_DISEL</name>
<accession>A0AAD9CIT8</accession>
<organism evidence="2 3">
    <name type="scientific">Dissostichus eleginoides</name>
    <name type="common">Patagonian toothfish</name>
    <name type="synonym">Dissostichus amissus</name>
    <dbReference type="NCBI Taxonomy" id="100907"/>
    <lineage>
        <taxon>Eukaryota</taxon>
        <taxon>Metazoa</taxon>
        <taxon>Chordata</taxon>
        <taxon>Craniata</taxon>
        <taxon>Vertebrata</taxon>
        <taxon>Euteleostomi</taxon>
        <taxon>Actinopterygii</taxon>
        <taxon>Neopterygii</taxon>
        <taxon>Teleostei</taxon>
        <taxon>Neoteleostei</taxon>
        <taxon>Acanthomorphata</taxon>
        <taxon>Eupercaria</taxon>
        <taxon>Perciformes</taxon>
        <taxon>Notothenioidei</taxon>
        <taxon>Nototheniidae</taxon>
        <taxon>Dissostichus</taxon>
    </lineage>
</organism>
<comment type="caution">
    <text evidence="2">The sequence shown here is derived from an EMBL/GenBank/DDBJ whole genome shotgun (WGS) entry which is preliminary data.</text>
</comment>
<dbReference type="AlphaFoldDB" id="A0AAD9CIT8"/>
<reference evidence="2" key="1">
    <citation type="submission" date="2023-04" db="EMBL/GenBank/DDBJ databases">
        <title>Chromosome-level genome of Chaenocephalus aceratus.</title>
        <authorList>
            <person name="Park H."/>
        </authorList>
    </citation>
    <scope>NUCLEOTIDE SEQUENCE</scope>
    <source>
        <strain evidence="2">DE</strain>
        <tissue evidence="2">Muscle</tissue>
    </source>
</reference>
<gene>
    <name evidence="2" type="ORF">KUDE01_005942</name>
</gene>
<protein>
    <submittedName>
        <fullName evidence="2">Neuropeptide Y receptor type 5</fullName>
    </submittedName>
</protein>
<evidence type="ECO:0000256" key="1">
    <source>
        <dbReference type="SAM" id="MobiDB-lite"/>
    </source>
</evidence>
<feature type="region of interest" description="Disordered" evidence="1">
    <location>
        <begin position="1"/>
        <end position="113"/>
    </location>
</feature>
<keyword evidence="2" id="KW-0675">Receptor</keyword>
<feature type="compositionally biased region" description="Gly residues" evidence="1">
    <location>
        <begin position="92"/>
        <end position="103"/>
    </location>
</feature>
<dbReference type="EMBL" id="JASDAP010000005">
    <property type="protein sequence ID" value="KAK1902982.1"/>
    <property type="molecule type" value="Genomic_DNA"/>
</dbReference>
<evidence type="ECO:0000313" key="2">
    <source>
        <dbReference type="EMBL" id="KAK1902982.1"/>
    </source>
</evidence>
<dbReference type="Proteomes" id="UP001228049">
    <property type="component" value="Unassembled WGS sequence"/>
</dbReference>
<feature type="compositionally biased region" description="Basic and acidic residues" evidence="1">
    <location>
        <begin position="50"/>
        <end position="66"/>
    </location>
</feature>
<sequence>MSSHQWAEKETSHSKTSSRNMDVFYRYDRTDPNLTNSTTDTSRRTNTNAECHHDTAAGGSRQEETRRRRAPSTAGTEPGPGGSALAADHGGCCPGEGGGNGFEKGGERSNSGL</sequence>
<feature type="compositionally biased region" description="Basic and acidic residues" evidence="1">
    <location>
        <begin position="1"/>
        <end position="13"/>
    </location>
</feature>
<feature type="compositionally biased region" description="Low complexity" evidence="1">
    <location>
        <begin position="35"/>
        <end position="48"/>
    </location>
</feature>
<proteinExistence type="predicted"/>
<keyword evidence="3" id="KW-1185">Reference proteome</keyword>